<dbReference type="GO" id="GO:0005886">
    <property type="term" value="C:plasma membrane"/>
    <property type="evidence" value="ECO:0007669"/>
    <property type="project" value="UniProtKB-SubCell"/>
</dbReference>
<dbReference type="Pfam" id="PF09594">
    <property type="entry name" value="GT87"/>
    <property type="match status" value="1"/>
</dbReference>
<organism evidence="9 10">
    <name type="scientific">Kocuria dechangensis</name>
    <dbReference type="NCBI Taxonomy" id="1176249"/>
    <lineage>
        <taxon>Bacteria</taxon>
        <taxon>Bacillati</taxon>
        <taxon>Actinomycetota</taxon>
        <taxon>Actinomycetes</taxon>
        <taxon>Micrococcales</taxon>
        <taxon>Micrococcaceae</taxon>
        <taxon>Kocuria</taxon>
    </lineage>
</organism>
<evidence type="ECO:0000256" key="6">
    <source>
        <dbReference type="ARBA" id="ARBA00023136"/>
    </source>
</evidence>
<evidence type="ECO:0000256" key="7">
    <source>
        <dbReference type="ARBA" id="ARBA00024033"/>
    </source>
</evidence>
<evidence type="ECO:0000256" key="8">
    <source>
        <dbReference type="SAM" id="Phobius"/>
    </source>
</evidence>
<keyword evidence="2" id="KW-1003">Cell membrane</keyword>
<dbReference type="Proteomes" id="UP000638848">
    <property type="component" value="Unassembled WGS sequence"/>
</dbReference>
<evidence type="ECO:0000256" key="1">
    <source>
        <dbReference type="ARBA" id="ARBA00004651"/>
    </source>
</evidence>
<feature type="transmembrane region" description="Helical" evidence="8">
    <location>
        <begin position="12"/>
        <end position="30"/>
    </location>
</feature>
<dbReference type="AlphaFoldDB" id="A0A917GHX5"/>
<comment type="similarity">
    <text evidence="7">Belongs to the glycosyltransferase 87 family.</text>
</comment>
<keyword evidence="4 8" id="KW-0812">Transmembrane</keyword>
<reference evidence="9" key="1">
    <citation type="journal article" date="2014" name="Int. J. Syst. Evol. Microbiol.">
        <title>Complete genome sequence of Corynebacterium casei LMG S-19264T (=DSM 44701T), isolated from a smear-ripened cheese.</title>
        <authorList>
            <consortium name="US DOE Joint Genome Institute (JGI-PGF)"/>
            <person name="Walter F."/>
            <person name="Albersmeier A."/>
            <person name="Kalinowski J."/>
            <person name="Ruckert C."/>
        </authorList>
    </citation>
    <scope>NUCLEOTIDE SEQUENCE</scope>
    <source>
        <strain evidence="9">CGMCC 1.12187</strain>
    </source>
</reference>
<keyword evidence="3" id="KW-0808">Transferase</keyword>
<evidence type="ECO:0000256" key="4">
    <source>
        <dbReference type="ARBA" id="ARBA00022692"/>
    </source>
</evidence>
<reference evidence="9" key="2">
    <citation type="submission" date="2020-09" db="EMBL/GenBank/DDBJ databases">
        <authorList>
            <person name="Sun Q."/>
            <person name="Zhou Y."/>
        </authorList>
    </citation>
    <scope>NUCLEOTIDE SEQUENCE</scope>
    <source>
        <strain evidence="9">CGMCC 1.12187</strain>
    </source>
</reference>
<keyword evidence="6 8" id="KW-0472">Membrane</keyword>
<evidence type="ECO:0000313" key="10">
    <source>
        <dbReference type="Proteomes" id="UP000638848"/>
    </source>
</evidence>
<sequence length="399" mass="42070">MSTVRIRRRGGGALLVAGLVLYAAAMAWLLRLPCRAPGGGERFPDLCAGTAPAGGSLLASGPDAAAPPLVGMITTVVGWFAANLSMLLGAEADRGALAELPVLLLVLVWLATVLAVHRSVGRGPDALVMAIAPAVLLAGFTTWDLWAVLFLVLALLFHARGSCTTSGVFLGLGASVALFPVAALLAVLFLAARRRQFRDFALVLLGAVLTWALVNGPSVVTSWDRWTAGLGTLAQRPVADSSFWGVWGRLVPALIGTAPAGTGQGVLLTLVLCLLGVLVAALVARQDPGVVQVSFLVLAVFVLFGTDYSLVQVLWLVPLVVLARRRWPEFAAWQLVELAHWAVLVLPGQTWPELPWTGPGALELLAVLRLLFLVYFVVVVTVDLLRGRRATATKVSEVG</sequence>
<comment type="caution">
    <text evidence="9">The sequence shown here is derived from an EMBL/GenBank/DDBJ whole genome shotgun (WGS) entry which is preliminary data.</text>
</comment>
<feature type="transmembrane region" description="Helical" evidence="8">
    <location>
        <begin position="366"/>
        <end position="385"/>
    </location>
</feature>
<dbReference type="InterPro" id="IPR018584">
    <property type="entry name" value="GT87"/>
</dbReference>
<feature type="transmembrane region" description="Helical" evidence="8">
    <location>
        <begin position="126"/>
        <end position="156"/>
    </location>
</feature>
<feature type="transmembrane region" description="Helical" evidence="8">
    <location>
        <begin position="102"/>
        <end position="120"/>
    </location>
</feature>
<dbReference type="RefSeq" id="WP_188534303.1">
    <property type="nucleotide sequence ID" value="NZ_BMEQ01000002.1"/>
</dbReference>
<comment type="subcellular location">
    <subcellularLocation>
        <location evidence="1">Cell membrane</location>
        <topology evidence="1">Multi-pass membrane protein</topology>
    </subcellularLocation>
</comment>
<feature type="transmembrane region" description="Helical" evidence="8">
    <location>
        <begin position="265"/>
        <end position="284"/>
    </location>
</feature>
<keyword evidence="5 8" id="KW-1133">Transmembrane helix</keyword>
<evidence type="ECO:0008006" key="11">
    <source>
        <dbReference type="Google" id="ProtNLM"/>
    </source>
</evidence>
<evidence type="ECO:0000256" key="2">
    <source>
        <dbReference type="ARBA" id="ARBA00022475"/>
    </source>
</evidence>
<evidence type="ECO:0000313" key="9">
    <source>
        <dbReference type="EMBL" id="GGG46046.1"/>
    </source>
</evidence>
<proteinExistence type="inferred from homology"/>
<protein>
    <recommendedName>
        <fullName evidence="11">DUF2029 domain-containing protein</fullName>
    </recommendedName>
</protein>
<feature type="transmembrane region" description="Helical" evidence="8">
    <location>
        <begin position="168"/>
        <end position="191"/>
    </location>
</feature>
<feature type="transmembrane region" description="Helical" evidence="8">
    <location>
        <begin position="296"/>
        <end position="323"/>
    </location>
</feature>
<keyword evidence="10" id="KW-1185">Reference proteome</keyword>
<evidence type="ECO:0000256" key="3">
    <source>
        <dbReference type="ARBA" id="ARBA00022679"/>
    </source>
</evidence>
<dbReference type="EMBL" id="BMEQ01000002">
    <property type="protein sequence ID" value="GGG46046.1"/>
    <property type="molecule type" value="Genomic_DNA"/>
</dbReference>
<accession>A0A917GHX5</accession>
<name>A0A917GHX5_9MICC</name>
<evidence type="ECO:0000256" key="5">
    <source>
        <dbReference type="ARBA" id="ARBA00022989"/>
    </source>
</evidence>
<dbReference type="GO" id="GO:0016758">
    <property type="term" value="F:hexosyltransferase activity"/>
    <property type="evidence" value="ECO:0007669"/>
    <property type="project" value="InterPro"/>
</dbReference>
<feature type="transmembrane region" description="Helical" evidence="8">
    <location>
        <begin position="197"/>
        <end position="214"/>
    </location>
</feature>
<gene>
    <name evidence="9" type="ORF">GCM10011374_05470</name>
</gene>